<sequence length="277" mass="30841">MNQPDLAPLEILQELPPDRPALKFAVLDFDGTISTLRQGWEGIMRPLMLEMIAGPTPVDPDLEREVDEFIDHSTGIQTIFQMQWLAEAVKRHGRNPDYHDDPWWYKAEYNRRLMELVDRRIADIQSGRKAPSDYQIKGGLDFLAALQARRISIYFFSGTDHGDVRRESTLIGAAAFAALIVGAPEGRAECSKEAVLRQLIQERGFKGPEVLVVGDGRVEIALGREVGALTLGMATDEVRREGVNPRKRARLEKAGAHAIAGDFTCLPKLLAWLGLSS</sequence>
<dbReference type="InterPro" id="IPR023214">
    <property type="entry name" value="HAD_sf"/>
</dbReference>
<dbReference type="Gene3D" id="3.40.50.1000">
    <property type="entry name" value="HAD superfamily/HAD-like"/>
    <property type="match status" value="1"/>
</dbReference>
<keyword evidence="1" id="KW-0378">Hydrolase</keyword>
<protein>
    <submittedName>
        <fullName evidence="1">Haloacid dehalogenase-like hydrolase</fullName>
    </submittedName>
</protein>
<gene>
    <name evidence="1" type="ORF">BWY73_01202</name>
</gene>
<accession>A0A1V5MCZ1</accession>
<reference evidence="1" key="1">
    <citation type="submission" date="2017-02" db="EMBL/GenBank/DDBJ databases">
        <title>Delving into the versatile metabolic prowess of the omnipresent phylum Bacteroidetes.</title>
        <authorList>
            <person name="Nobu M.K."/>
            <person name="Mei R."/>
            <person name="Narihiro T."/>
            <person name="Kuroda K."/>
            <person name="Liu W.-T."/>
        </authorList>
    </citation>
    <scope>NUCLEOTIDE SEQUENCE</scope>
    <source>
        <strain evidence="1">ADurb.Bin417</strain>
    </source>
</reference>
<dbReference type="SUPFAM" id="SSF56784">
    <property type="entry name" value="HAD-like"/>
    <property type="match status" value="1"/>
</dbReference>
<evidence type="ECO:0000313" key="1">
    <source>
        <dbReference type="EMBL" id="OPZ90995.1"/>
    </source>
</evidence>
<dbReference type="EMBL" id="MWAK01000212">
    <property type="protein sequence ID" value="OPZ90995.1"/>
    <property type="molecule type" value="Genomic_DNA"/>
</dbReference>
<dbReference type="GO" id="GO:0016787">
    <property type="term" value="F:hydrolase activity"/>
    <property type="evidence" value="ECO:0007669"/>
    <property type="project" value="UniProtKB-KW"/>
</dbReference>
<dbReference type="Pfam" id="PF00702">
    <property type="entry name" value="Hydrolase"/>
    <property type="match status" value="1"/>
</dbReference>
<dbReference type="InterPro" id="IPR036412">
    <property type="entry name" value="HAD-like_sf"/>
</dbReference>
<name>A0A1V5MCZ1_UNCT6</name>
<comment type="caution">
    <text evidence="1">The sequence shown here is derived from an EMBL/GenBank/DDBJ whole genome shotgun (WGS) entry which is preliminary data.</text>
</comment>
<dbReference type="Proteomes" id="UP000485484">
    <property type="component" value="Unassembled WGS sequence"/>
</dbReference>
<organism evidence="1">
    <name type="scientific">candidate division TA06 bacterium ADurb.Bin417</name>
    <dbReference type="NCBI Taxonomy" id="1852828"/>
    <lineage>
        <taxon>Bacteria</taxon>
        <taxon>Bacteria division TA06</taxon>
    </lineage>
</organism>
<dbReference type="CDD" id="cd01427">
    <property type="entry name" value="HAD_like"/>
    <property type="match status" value="1"/>
</dbReference>
<proteinExistence type="predicted"/>
<dbReference type="AlphaFoldDB" id="A0A1V5MCZ1"/>